<dbReference type="EMBL" id="JAVIZC010000002">
    <property type="protein sequence ID" value="MDR6101855.1"/>
    <property type="molecule type" value="Genomic_DNA"/>
</dbReference>
<protein>
    <submittedName>
        <fullName evidence="1">Uncharacterized protein</fullName>
    </submittedName>
</protein>
<gene>
    <name evidence="1" type="ORF">QE369_002052</name>
</gene>
<accession>A0AAJ2BLM5</accession>
<proteinExistence type="predicted"/>
<dbReference type="AlphaFoldDB" id="A0AAJ2BLM5"/>
<evidence type="ECO:0000313" key="2">
    <source>
        <dbReference type="Proteomes" id="UP001255601"/>
    </source>
</evidence>
<sequence>MSAIPIGEFIREKKFHMIRCNVDGLPESVAVPASEVGDFFDKLQMAWGTHAPYYLSVKMPDEQGRPLALEDAIRQIEQTSSEDFLFVHVCR</sequence>
<evidence type="ECO:0000313" key="1">
    <source>
        <dbReference type="EMBL" id="MDR6101855.1"/>
    </source>
</evidence>
<comment type="caution">
    <text evidence="1">The sequence shown here is derived from an EMBL/GenBank/DDBJ whole genome shotgun (WGS) entry which is preliminary data.</text>
</comment>
<organism evidence="1 2">
    <name type="scientific">Agrobacterium larrymoorei</name>
    <dbReference type="NCBI Taxonomy" id="160699"/>
    <lineage>
        <taxon>Bacteria</taxon>
        <taxon>Pseudomonadati</taxon>
        <taxon>Pseudomonadota</taxon>
        <taxon>Alphaproteobacteria</taxon>
        <taxon>Hyphomicrobiales</taxon>
        <taxon>Rhizobiaceae</taxon>
        <taxon>Rhizobium/Agrobacterium group</taxon>
        <taxon>Agrobacterium</taxon>
    </lineage>
</organism>
<dbReference type="Proteomes" id="UP001255601">
    <property type="component" value="Unassembled WGS sequence"/>
</dbReference>
<name>A0AAJ2BLM5_9HYPH</name>
<dbReference type="RefSeq" id="WP_309770760.1">
    <property type="nucleotide sequence ID" value="NZ_JAVIZC010000002.1"/>
</dbReference>
<reference evidence="1" key="1">
    <citation type="submission" date="2023-08" db="EMBL/GenBank/DDBJ databases">
        <title>Functional and genomic diversity of the sorghum phyllosphere microbiome.</title>
        <authorList>
            <person name="Shade A."/>
        </authorList>
    </citation>
    <scope>NUCLEOTIDE SEQUENCE</scope>
    <source>
        <strain evidence="1">SORGH_AS_0974</strain>
    </source>
</reference>